<dbReference type="InterPro" id="IPR044929">
    <property type="entry name" value="DNA/RNA_non-sp_Endonuclease_sf"/>
</dbReference>
<dbReference type="EMBL" id="SOYY01000012">
    <property type="protein sequence ID" value="KAA0713586.1"/>
    <property type="molecule type" value="Genomic_DNA"/>
</dbReference>
<protein>
    <recommendedName>
        <fullName evidence="8">Endonuclease domain-containing 1 protein</fullName>
    </recommendedName>
</protein>
<accession>A0A5A9NY32</accession>
<feature type="compositionally biased region" description="Polar residues" evidence="2">
    <location>
        <begin position="941"/>
        <end position="951"/>
    </location>
</feature>
<feature type="domain" description="ENPP1-3/EXOG-like endonuclease/phosphodiesterase" evidence="4">
    <location>
        <begin position="670"/>
        <end position="883"/>
    </location>
</feature>
<feature type="domain" description="ENPP1-3/EXOG-like endonuclease/phosphodiesterase" evidence="4">
    <location>
        <begin position="56"/>
        <end position="258"/>
    </location>
</feature>
<dbReference type="InterPro" id="IPR001604">
    <property type="entry name" value="Endo_G_ENPP1-like_dom"/>
</dbReference>
<name>A0A5A9NY32_9TELE</name>
<dbReference type="PANTHER" id="PTHR21472">
    <property type="entry name" value="ENDONUCLEASE DOMAIN-CONTAINING 1 PROTEIN ENDOD1"/>
    <property type="match status" value="1"/>
</dbReference>
<reference evidence="6 7" key="1">
    <citation type="journal article" date="2019" name="Mol. Ecol. Resour.">
        <title>Chromosome-level genome assembly of Triplophysa tibetana, a fish adapted to the harsh high-altitude environment of the Tibetan Plateau.</title>
        <authorList>
            <person name="Yang X."/>
            <person name="Liu H."/>
            <person name="Ma Z."/>
            <person name="Zou Y."/>
            <person name="Zou M."/>
            <person name="Mao Y."/>
            <person name="Li X."/>
            <person name="Wang H."/>
            <person name="Chen T."/>
            <person name="Wang W."/>
            <person name="Yang R."/>
        </authorList>
    </citation>
    <scope>NUCLEOTIDE SEQUENCE [LARGE SCALE GENOMIC DNA]</scope>
    <source>
        <strain evidence="6">TTIB1903HZAU</strain>
        <tissue evidence="6">Muscle</tissue>
    </source>
</reference>
<dbReference type="InterPro" id="IPR044925">
    <property type="entry name" value="His-Me_finger_sf"/>
</dbReference>
<feature type="domain" description="DNA/RNA non-specific endonuclease/pyrophosphatase/phosphodiesterase" evidence="5">
    <location>
        <begin position="55"/>
        <end position="258"/>
    </location>
</feature>
<dbReference type="InterPro" id="IPR039015">
    <property type="entry name" value="ENDOD1"/>
</dbReference>
<evidence type="ECO:0000259" key="5">
    <source>
        <dbReference type="SMART" id="SM00892"/>
    </source>
</evidence>
<dbReference type="Gene3D" id="3.40.570.10">
    <property type="entry name" value="Extracellular Endonuclease, subunit A"/>
    <property type="match status" value="2"/>
</dbReference>
<evidence type="ECO:0000256" key="2">
    <source>
        <dbReference type="SAM" id="MobiDB-lite"/>
    </source>
</evidence>
<comment type="caution">
    <text evidence="6">The sequence shown here is derived from an EMBL/GenBank/DDBJ whole genome shotgun (WGS) entry which is preliminary data.</text>
</comment>
<keyword evidence="1" id="KW-0175">Coiled coil</keyword>
<organism evidence="6 7">
    <name type="scientific">Triplophysa tibetana</name>
    <dbReference type="NCBI Taxonomy" id="1572043"/>
    <lineage>
        <taxon>Eukaryota</taxon>
        <taxon>Metazoa</taxon>
        <taxon>Chordata</taxon>
        <taxon>Craniata</taxon>
        <taxon>Vertebrata</taxon>
        <taxon>Euteleostomi</taxon>
        <taxon>Actinopterygii</taxon>
        <taxon>Neopterygii</taxon>
        <taxon>Teleostei</taxon>
        <taxon>Ostariophysi</taxon>
        <taxon>Cypriniformes</taxon>
        <taxon>Nemacheilidae</taxon>
        <taxon>Triplophysa</taxon>
    </lineage>
</organism>
<feature type="compositionally biased region" description="Basic and acidic residues" evidence="2">
    <location>
        <begin position="886"/>
        <end position="901"/>
    </location>
</feature>
<dbReference type="GO" id="GO:0016787">
    <property type="term" value="F:hydrolase activity"/>
    <property type="evidence" value="ECO:0007669"/>
    <property type="project" value="InterPro"/>
</dbReference>
<dbReference type="PANTHER" id="PTHR21472:SF30">
    <property type="entry name" value="ENDONUCLEASE DOMAIN-CONTAINING 1 PROTEIN-RELATED"/>
    <property type="match status" value="1"/>
</dbReference>
<feature type="region of interest" description="Disordered" evidence="2">
    <location>
        <begin position="368"/>
        <end position="388"/>
    </location>
</feature>
<dbReference type="InterPro" id="IPR020821">
    <property type="entry name" value="ENPP1-3/EXOG-like_nuc-like"/>
</dbReference>
<dbReference type="Pfam" id="PF01223">
    <property type="entry name" value="Endonuclease_NS"/>
    <property type="match status" value="2"/>
</dbReference>
<sequence>MTFFLPVVMLWLLSGASAEVVQTFLNHCDGFFAIKQPPTITPTPAFQKICQRLSNVVYFATLYDTSNKIPVYSAYKFDKFMTCERSSTWYIEPQLDGNNEGPDMASKCTKAVTCGGKQALNEDYLNSGYDKGHLAPVYQASSQQCAKATFTLTNAAPQNPSFNRGKWRITEENIAKYLNNNCNLYSNYLVTGVVPGIVKMGKNMDVNVPSHFWTAFCCLDNNNKCRFSGGFIGENMNNPVKQMNVSNLETDLAKLYKPYDCDVIPARVQRQRSEILRKSKDTSDNPVLLETLQEPEPAAPPGDSETESMFSDPEPQENQDTAHIRNTDFSQKRQKKSANQAVDADFPHSEPSEIQTDQLYHKRLTDSGQETPAATLPPRDIGSPTDDVAEPENEIMEENIGLDPMAAVVSDPEERSYYHDDSDVEEIPDREEPEKLRNRLSSWALTYASGGGEPGAHLLFKPTFRVGHETGPIPCTPAQLHGLLLLENLKQQVAQLATIVNLLMAKVNNGLQPATFEWSEEFQFPLESDAELERFEACMADPANDRQKHALVNTISAVGGVDLKRVTWNIPSYRFSCPLSRTINWKGVNKKRAFHRMASRALLSQKFLISYHVIMTFFLPVVMLWLLSGASAEVVQTFGNQCDDFFAVKQPPIIIPTPAFKKICQRLKNVVYYATLYDTSNKIPVYSAYKFEGLMNCKRSSTWYIEPQLDDNNAGANMASKCTPAFTCGSKQALDEDYVNSGYDRGHLAPVYHASSQQWANATFTLTNAAPQNPSFNRGQWRITEENIAKYLNTNCNLYTKYIVTGVVPGNLIIGNNVNVSSHIWTAYCCLDNNNKCQESQGYIGENKNDAVKQMNVSDLEKHLAKLYKVTSFQLFASSTKPSMKRQRDERSQYRRSDRPPRARASFRALQRSHNHFPSLPITSSKPVSHHATAPAGARASSLTLPQQNVSPPLKSNPCMFPSPLPGTFVTQPGFATPTTSSISPRPVNRLSRKRRRAAINSIPADPPVSIQNVPPQASQPVDFYTEDALGVDATEACNSILAEISEAILTNNREVVISSGDQGATATECITVPAKSSVDLPSNQDHFNHELLLGINEKLDQLQETLNIHSEIARRMYGCVDTLLSNSADQGALNRLLLDRTENIQGTLQRIVQSHEDDCSQKQLMRRICLPEITFLEMAGKRGLSDDDLNYRQQMRSVRGRNEHLSLTEKLQEMLDEQIEVFGGDYRNFDMDLQSLNLPEIIDEPSSPNICEIIEEIIEMQDLDFERRSNILQTGDGEINNSAEQGLSAVGAQCGPLHSDIKDALSLETDAHHHEPSRHQLLPAANEQVDYRPLNEMNPTGRNDIAYSKLTETLAELVSEVKELRLEVQGFMRRQLPITPALPLSLPLKSMTEFEEAERILQSEDARHALQQQMRAEKNEASEYTFTVTVQKWLRYAPERVGSIARNENP</sequence>
<evidence type="ECO:0000313" key="6">
    <source>
        <dbReference type="EMBL" id="KAA0713586.1"/>
    </source>
</evidence>
<feature type="region of interest" description="Disordered" evidence="2">
    <location>
        <begin position="879"/>
        <end position="994"/>
    </location>
</feature>
<feature type="region of interest" description="Disordered" evidence="2">
    <location>
        <begin position="275"/>
        <end position="354"/>
    </location>
</feature>
<feature type="coiled-coil region" evidence="1">
    <location>
        <begin position="1348"/>
        <end position="1375"/>
    </location>
</feature>
<dbReference type="SMART" id="SM00892">
    <property type="entry name" value="Endonuclease_NS"/>
    <property type="match status" value="2"/>
</dbReference>
<keyword evidence="3" id="KW-0732">Signal</keyword>
<proteinExistence type="predicted"/>
<evidence type="ECO:0000259" key="4">
    <source>
        <dbReference type="SMART" id="SM00477"/>
    </source>
</evidence>
<evidence type="ECO:0000313" key="7">
    <source>
        <dbReference type="Proteomes" id="UP000324632"/>
    </source>
</evidence>
<feature type="chain" id="PRO_5023120958" description="Endonuclease domain-containing 1 protein" evidence="3">
    <location>
        <begin position="19"/>
        <end position="1451"/>
    </location>
</feature>
<evidence type="ECO:0000256" key="3">
    <source>
        <dbReference type="SAM" id="SignalP"/>
    </source>
</evidence>
<feature type="domain" description="DNA/RNA non-specific endonuclease/pyrophosphatase/phosphodiesterase" evidence="5">
    <location>
        <begin position="669"/>
        <end position="870"/>
    </location>
</feature>
<evidence type="ECO:0008006" key="8">
    <source>
        <dbReference type="Google" id="ProtNLM"/>
    </source>
</evidence>
<feature type="signal peptide" evidence="3">
    <location>
        <begin position="1"/>
        <end position="18"/>
    </location>
</feature>
<dbReference type="SUPFAM" id="SSF54060">
    <property type="entry name" value="His-Me finger endonucleases"/>
    <property type="match status" value="2"/>
</dbReference>
<dbReference type="Proteomes" id="UP000324632">
    <property type="component" value="Chromosome 12"/>
</dbReference>
<dbReference type="GO" id="GO:0046872">
    <property type="term" value="F:metal ion binding"/>
    <property type="evidence" value="ECO:0007669"/>
    <property type="project" value="InterPro"/>
</dbReference>
<evidence type="ECO:0000256" key="1">
    <source>
        <dbReference type="SAM" id="Coils"/>
    </source>
</evidence>
<dbReference type="GO" id="GO:0003676">
    <property type="term" value="F:nucleic acid binding"/>
    <property type="evidence" value="ECO:0007669"/>
    <property type="project" value="InterPro"/>
</dbReference>
<dbReference type="SMART" id="SM00477">
    <property type="entry name" value="NUC"/>
    <property type="match status" value="2"/>
</dbReference>
<keyword evidence="7" id="KW-1185">Reference proteome</keyword>
<gene>
    <name evidence="6" type="ORF">E1301_Tti019623</name>
</gene>